<protein>
    <submittedName>
        <fullName evidence="2">Uncharacterized protein</fullName>
    </submittedName>
</protein>
<feature type="compositionally biased region" description="Acidic residues" evidence="1">
    <location>
        <begin position="66"/>
        <end position="75"/>
    </location>
</feature>
<comment type="caution">
    <text evidence="2">The sequence shown here is derived from an EMBL/GenBank/DDBJ whole genome shotgun (WGS) entry which is preliminary data.</text>
</comment>
<dbReference type="Proteomes" id="UP001212997">
    <property type="component" value="Unassembled WGS sequence"/>
</dbReference>
<evidence type="ECO:0000313" key="2">
    <source>
        <dbReference type="EMBL" id="KAJ3485690.1"/>
    </source>
</evidence>
<reference evidence="2" key="1">
    <citation type="submission" date="2022-07" db="EMBL/GenBank/DDBJ databases">
        <title>Genome Sequence of Physisporinus lineatus.</title>
        <authorList>
            <person name="Buettner E."/>
        </authorList>
    </citation>
    <scope>NUCLEOTIDE SEQUENCE</scope>
    <source>
        <strain evidence="2">VT162</strain>
    </source>
</reference>
<feature type="region of interest" description="Disordered" evidence="1">
    <location>
        <begin position="40"/>
        <end position="96"/>
    </location>
</feature>
<gene>
    <name evidence="2" type="ORF">NLI96_g4780</name>
</gene>
<organism evidence="2 3">
    <name type="scientific">Meripilus lineatus</name>
    <dbReference type="NCBI Taxonomy" id="2056292"/>
    <lineage>
        <taxon>Eukaryota</taxon>
        <taxon>Fungi</taxon>
        <taxon>Dikarya</taxon>
        <taxon>Basidiomycota</taxon>
        <taxon>Agaricomycotina</taxon>
        <taxon>Agaricomycetes</taxon>
        <taxon>Polyporales</taxon>
        <taxon>Meripilaceae</taxon>
        <taxon>Meripilus</taxon>
    </lineage>
</organism>
<dbReference type="Gene3D" id="3.60.130.30">
    <property type="match status" value="1"/>
</dbReference>
<sequence>MDHGPSPGFSEGDGGAPARPKLTRVNFNILAALQRRHLLPERPASSRPSHNPGDGLQDDLHGFTTLEEDGEESPDDGFPNWPVNKGNTRTPQALPPQKCSLRNARRKGKKRFLREHQGLGNDETNPPVYIEHKITSWTSKKHSNLKMMTVYADFACLRATKGAYWGIDRPALKSAKPMRELRKRLDLVNWQGRDAEWFIDVNDNIVVVLAGRPSGPASDWDDVHKKVVEAMSEVRQVIRSSSNRRGNYKSVSVGLSHGGGQTEPAMLAVQPGPISEAVNTLLQNRQVHRMVRYAGNAMGLHAPNMHEEYRNTFKRYFDLDPYRFRQVLPSVYPAFTFNLGPRTVTVEHYDSRNKANGWIAVTALGDFNPDKGGHLILRELGLLVRFPPGSTILFPSAVIRHGNAPIQKGEFRMSITSYAAGALFQYADYGFSLKKRAKWENPELYARMKEMQEGAWERALKIYSKYDEVLQDRARVFGTKA</sequence>
<evidence type="ECO:0000313" key="3">
    <source>
        <dbReference type="Proteomes" id="UP001212997"/>
    </source>
</evidence>
<accession>A0AAD5YFE1</accession>
<evidence type="ECO:0000256" key="1">
    <source>
        <dbReference type="SAM" id="MobiDB-lite"/>
    </source>
</evidence>
<keyword evidence="3" id="KW-1185">Reference proteome</keyword>
<name>A0AAD5YFE1_9APHY</name>
<proteinExistence type="predicted"/>
<feature type="region of interest" description="Disordered" evidence="1">
    <location>
        <begin position="1"/>
        <end position="21"/>
    </location>
</feature>
<dbReference type="AlphaFoldDB" id="A0AAD5YFE1"/>
<dbReference type="EMBL" id="JANAWD010000145">
    <property type="protein sequence ID" value="KAJ3485690.1"/>
    <property type="molecule type" value="Genomic_DNA"/>
</dbReference>